<comment type="pathway">
    <text evidence="3">Amino-sugar metabolism; N-acetylneuraminate degradation; D-fructose 6-phosphate from N-acetylneuraminate: step 5/5.</text>
</comment>
<accession>A0ABW3L1S9</accession>
<dbReference type="EMBL" id="JBHTKL010000005">
    <property type="protein sequence ID" value="MFD1020026.1"/>
    <property type="molecule type" value="Genomic_DNA"/>
</dbReference>
<protein>
    <recommendedName>
        <fullName evidence="3">Glucosamine-6-phosphate deaminase</fullName>
        <ecNumber evidence="3">3.5.99.6</ecNumber>
    </recommendedName>
    <alternativeName>
        <fullName evidence="3">GlcN6P deaminase</fullName>
        <shortName evidence="3">GNPDA</shortName>
    </alternativeName>
    <alternativeName>
        <fullName evidence="3">Glucosamine-6-phosphate isomerase</fullName>
    </alternativeName>
</protein>
<dbReference type="InterPro" id="IPR006148">
    <property type="entry name" value="Glc/Gal-6P_isomerase"/>
</dbReference>
<feature type="active site" description="Proton acceptor; for enolization step" evidence="3">
    <location>
        <position position="63"/>
    </location>
</feature>
<dbReference type="InterPro" id="IPR037171">
    <property type="entry name" value="NagB/RpiA_transferase-like"/>
</dbReference>
<dbReference type="PROSITE" id="PS01161">
    <property type="entry name" value="GLC_GALNAC_ISOMERASE"/>
    <property type="match status" value="1"/>
</dbReference>
<evidence type="ECO:0000256" key="2">
    <source>
        <dbReference type="ARBA" id="ARBA00023277"/>
    </source>
</evidence>
<evidence type="ECO:0000313" key="6">
    <source>
        <dbReference type="Proteomes" id="UP001596990"/>
    </source>
</evidence>
<dbReference type="CDD" id="cd01399">
    <property type="entry name" value="GlcN6P_deaminase"/>
    <property type="match status" value="1"/>
</dbReference>
<evidence type="ECO:0000256" key="1">
    <source>
        <dbReference type="ARBA" id="ARBA00022801"/>
    </source>
</evidence>
<evidence type="ECO:0000256" key="3">
    <source>
        <dbReference type="HAMAP-Rule" id="MF_01241"/>
    </source>
</evidence>
<dbReference type="Proteomes" id="UP001596990">
    <property type="component" value="Unassembled WGS sequence"/>
</dbReference>
<dbReference type="Pfam" id="PF01182">
    <property type="entry name" value="Glucosamine_iso"/>
    <property type="match status" value="1"/>
</dbReference>
<dbReference type="NCBIfam" id="TIGR00502">
    <property type="entry name" value="nagB"/>
    <property type="match status" value="1"/>
</dbReference>
<dbReference type="SUPFAM" id="SSF100950">
    <property type="entry name" value="NagB/RpiA/CoA transferase-like"/>
    <property type="match status" value="1"/>
</dbReference>
<dbReference type="RefSeq" id="WP_386060901.1">
    <property type="nucleotide sequence ID" value="NZ_JBHTKL010000005.1"/>
</dbReference>
<feature type="active site" description="For ring-opening step" evidence="3">
    <location>
        <position position="137"/>
    </location>
</feature>
<evidence type="ECO:0000313" key="5">
    <source>
        <dbReference type="EMBL" id="MFD1020026.1"/>
    </source>
</evidence>
<dbReference type="PANTHER" id="PTHR11280">
    <property type="entry name" value="GLUCOSAMINE-6-PHOSPHATE ISOMERASE"/>
    <property type="match status" value="1"/>
</dbReference>
<name>A0ABW3L1S9_9BACI</name>
<feature type="active site" description="For ring-opening step" evidence="3">
    <location>
        <position position="130"/>
    </location>
</feature>
<organism evidence="5 6">
    <name type="scientific">Thalassobacillus hwangdonensis</name>
    <dbReference type="NCBI Taxonomy" id="546108"/>
    <lineage>
        <taxon>Bacteria</taxon>
        <taxon>Bacillati</taxon>
        <taxon>Bacillota</taxon>
        <taxon>Bacilli</taxon>
        <taxon>Bacillales</taxon>
        <taxon>Bacillaceae</taxon>
        <taxon>Thalassobacillus</taxon>
    </lineage>
</organism>
<comment type="function">
    <text evidence="3">Catalyzes the reversible isomerization-deamination of glucosamine 6-phosphate (GlcN6P) to form fructose 6-phosphate (Fru6P) and ammonium ion.</text>
</comment>
<dbReference type="HAMAP" id="MF_01241">
    <property type="entry name" value="GlcN6P_deamin"/>
    <property type="match status" value="1"/>
</dbReference>
<comment type="similarity">
    <text evidence="3">Belongs to the glucosamine/galactosamine-6-phosphate isomerase family. NagB subfamily.</text>
</comment>
<comment type="caution">
    <text evidence="3">Lacks conserved residue(s) required for the propagation of feature annotation.</text>
</comment>
<keyword evidence="1 3" id="KW-0378">Hydrolase</keyword>
<dbReference type="EC" id="3.5.99.6" evidence="3"/>
<keyword evidence="6" id="KW-1185">Reference proteome</keyword>
<keyword evidence="2 3" id="KW-0119">Carbohydrate metabolism</keyword>
<comment type="caution">
    <text evidence="5">The sequence shown here is derived from an EMBL/GenBank/DDBJ whole genome shotgun (WGS) entry which is preliminary data.</text>
</comment>
<gene>
    <name evidence="3 5" type="primary">nagB</name>
    <name evidence="5" type="ORF">ACFQ2J_12640</name>
</gene>
<proteinExistence type="inferred from homology"/>
<comment type="catalytic activity">
    <reaction evidence="3">
        <text>alpha-D-glucosamine 6-phosphate + H2O = beta-D-fructose 6-phosphate + NH4(+)</text>
        <dbReference type="Rhea" id="RHEA:12172"/>
        <dbReference type="ChEBI" id="CHEBI:15377"/>
        <dbReference type="ChEBI" id="CHEBI:28938"/>
        <dbReference type="ChEBI" id="CHEBI:57634"/>
        <dbReference type="ChEBI" id="CHEBI:75989"/>
        <dbReference type="EC" id="3.5.99.6"/>
    </reaction>
</comment>
<feature type="active site" description="Proton acceptor; for ring-opening step" evidence="3">
    <location>
        <position position="132"/>
    </location>
</feature>
<dbReference type="InterPro" id="IPR018321">
    <property type="entry name" value="Glucosamine6P_isomerase_CS"/>
</dbReference>
<dbReference type="Gene3D" id="3.40.50.1360">
    <property type="match status" value="1"/>
</dbReference>
<dbReference type="GO" id="GO:0004342">
    <property type="term" value="F:glucosamine-6-phosphate deaminase activity"/>
    <property type="evidence" value="ECO:0007669"/>
    <property type="project" value="UniProtKB-EC"/>
</dbReference>
<reference evidence="6" key="1">
    <citation type="journal article" date="2019" name="Int. J. Syst. Evol. Microbiol.">
        <title>The Global Catalogue of Microorganisms (GCM) 10K type strain sequencing project: providing services to taxonomists for standard genome sequencing and annotation.</title>
        <authorList>
            <consortium name="The Broad Institute Genomics Platform"/>
            <consortium name="The Broad Institute Genome Sequencing Center for Infectious Disease"/>
            <person name="Wu L."/>
            <person name="Ma J."/>
        </authorList>
    </citation>
    <scope>NUCLEOTIDE SEQUENCE [LARGE SCALE GENOMIC DNA]</scope>
    <source>
        <strain evidence="6">CCUG 56607</strain>
    </source>
</reference>
<evidence type="ECO:0000259" key="4">
    <source>
        <dbReference type="Pfam" id="PF01182"/>
    </source>
</evidence>
<sequence length="243" mass="27293">MKTIIVENYQKLSAYAAEQIIKEVDGTDHAVLGLATGSTPVGTYEYLRNFPERFKGVTTFNLDEYIGLDKKDTNSYWTFMKEQLFNHVPFQENNIPDGNADDLKAECHRYEAQIRNSGGIDLQILGLGNNGHIGFNEPDTSFDSRTHVVDLSETTRQANARFFQSIDHVPTKAITMGIHTIMESKRILLLVSGKGKSDAVERLLNGRMTEDFPASILHHHPDVTVVIDQERVAGKFHMAPEKS</sequence>
<feature type="domain" description="Glucosamine/galactosamine-6-phosphate isomerase" evidence="4">
    <location>
        <begin position="10"/>
        <end position="220"/>
    </location>
</feature>
<dbReference type="PANTHER" id="PTHR11280:SF5">
    <property type="entry name" value="GLUCOSAMINE-6-PHOSPHATE ISOMERASE"/>
    <property type="match status" value="1"/>
</dbReference>
<dbReference type="InterPro" id="IPR004547">
    <property type="entry name" value="Glucosamine6P_isomerase"/>
</dbReference>